<dbReference type="RefSeq" id="XP_020050770.1">
    <property type="nucleotide sequence ID" value="XM_020190153.1"/>
</dbReference>
<dbReference type="GO" id="GO:0045944">
    <property type="term" value="P:positive regulation of transcription by RNA polymerase II"/>
    <property type="evidence" value="ECO:0007669"/>
    <property type="project" value="TreeGrafter"/>
</dbReference>
<dbReference type="GO" id="GO:0005634">
    <property type="term" value="C:nucleus"/>
    <property type="evidence" value="ECO:0007669"/>
    <property type="project" value="UniProtKB-SubCell"/>
</dbReference>
<organism evidence="3 4">
    <name type="scientific">Ascoidea rubescens DSM 1968</name>
    <dbReference type="NCBI Taxonomy" id="1344418"/>
    <lineage>
        <taxon>Eukaryota</taxon>
        <taxon>Fungi</taxon>
        <taxon>Dikarya</taxon>
        <taxon>Ascomycota</taxon>
        <taxon>Saccharomycotina</taxon>
        <taxon>Saccharomycetes</taxon>
        <taxon>Ascoideaceae</taxon>
        <taxon>Ascoidea</taxon>
    </lineage>
</organism>
<protein>
    <submittedName>
        <fullName evidence="3">Uncharacterized protein</fullName>
    </submittedName>
</protein>
<dbReference type="Pfam" id="PF11951">
    <property type="entry name" value="Fungal_trans_2"/>
    <property type="match status" value="1"/>
</dbReference>
<evidence type="ECO:0000313" key="3">
    <source>
        <dbReference type="EMBL" id="ODV64463.1"/>
    </source>
</evidence>
<keyword evidence="4" id="KW-1185">Reference proteome</keyword>
<dbReference type="PANTHER" id="PTHR37534">
    <property type="entry name" value="TRANSCRIPTIONAL ACTIVATOR PROTEIN UGA3"/>
    <property type="match status" value="1"/>
</dbReference>
<dbReference type="AlphaFoldDB" id="A0A1D2VS79"/>
<dbReference type="PANTHER" id="PTHR37534:SF7">
    <property type="entry name" value="TRANSCRIPTIONAL ACTIVATOR PROTEIN UGA3"/>
    <property type="match status" value="1"/>
</dbReference>
<dbReference type="Proteomes" id="UP000095038">
    <property type="component" value="Unassembled WGS sequence"/>
</dbReference>
<dbReference type="InParanoid" id="A0A1D2VS79"/>
<feature type="non-terminal residue" evidence="3">
    <location>
        <position position="1"/>
    </location>
</feature>
<dbReference type="GO" id="GO:0003700">
    <property type="term" value="F:DNA-binding transcription factor activity"/>
    <property type="evidence" value="ECO:0007669"/>
    <property type="project" value="TreeGrafter"/>
</dbReference>
<reference evidence="4" key="1">
    <citation type="submission" date="2016-05" db="EMBL/GenBank/DDBJ databases">
        <title>Comparative genomics of biotechnologically important yeasts.</title>
        <authorList>
            <consortium name="DOE Joint Genome Institute"/>
            <person name="Riley R."/>
            <person name="Haridas S."/>
            <person name="Wolfe K.H."/>
            <person name="Lopes M.R."/>
            <person name="Hittinger C.T."/>
            <person name="Goker M."/>
            <person name="Salamov A."/>
            <person name="Wisecaver J."/>
            <person name="Long T.M."/>
            <person name="Aerts A.L."/>
            <person name="Barry K."/>
            <person name="Choi C."/>
            <person name="Clum A."/>
            <person name="Coughlan A.Y."/>
            <person name="Deshpande S."/>
            <person name="Douglass A.P."/>
            <person name="Hanson S.J."/>
            <person name="Klenk H.-P."/>
            <person name="Labutti K."/>
            <person name="Lapidus A."/>
            <person name="Lindquist E."/>
            <person name="Lipzen A."/>
            <person name="Meier-Kolthoff J.P."/>
            <person name="Ohm R.A."/>
            <person name="Otillar R.P."/>
            <person name="Pangilinan J."/>
            <person name="Peng Y."/>
            <person name="Rokas A."/>
            <person name="Rosa C.A."/>
            <person name="Scheuner C."/>
            <person name="Sibirny A.A."/>
            <person name="Slot J.C."/>
            <person name="Stielow J.B."/>
            <person name="Sun H."/>
            <person name="Kurtzman C.P."/>
            <person name="Blackwell M."/>
            <person name="Grigoriev I.V."/>
            <person name="Jeffries T.W."/>
        </authorList>
    </citation>
    <scope>NUCLEOTIDE SEQUENCE [LARGE SCALE GENOMIC DNA]</scope>
    <source>
        <strain evidence="4">DSM 1968</strain>
    </source>
</reference>
<dbReference type="InterPro" id="IPR021858">
    <property type="entry name" value="Fun_TF"/>
</dbReference>
<keyword evidence="2" id="KW-0539">Nucleus</keyword>
<dbReference type="GO" id="GO:0000976">
    <property type="term" value="F:transcription cis-regulatory region binding"/>
    <property type="evidence" value="ECO:0007669"/>
    <property type="project" value="TreeGrafter"/>
</dbReference>
<accession>A0A1D2VS79</accession>
<sequence length="317" mass="36799">INIFTALVIKLGIEISTGNIKPNSWRRVLENMVSIITEVGGLEEFINLDNSNEITMRLILNFIYHDILSSWSVEHGTYFEIEKYQSIYDKDTCIDSLQGCNKNLYILVGEINNLALALRKFEKSIQNEIEIDNLCKGSIDFYRGSWDDHLSVEFYENLNVKIKVLKERIDKQKPQPQALKYLNSKEEIEAHLTSFKVFQLVLKLLIFTSLNKLPPESFEIQMIILKILPLLDILIGSQVESRLSFILLITGINLVSMKHKEKLLKQIRRLQGTYYIEGLKRVLELIREIWKENSNGNCNIQWFEVATKLGWEINIGC</sequence>
<evidence type="ECO:0000313" key="4">
    <source>
        <dbReference type="Proteomes" id="UP000095038"/>
    </source>
</evidence>
<dbReference type="EMBL" id="KV454475">
    <property type="protein sequence ID" value="ODV64463.1"/>
    <property type="molecule type" value="Genomic_DNA"/>
</dbReference>
<proteinExistence type="predicted"/>
<comment type="subcellular location">
    <subcellularLocation>
        <location evidence="1">Nucleus</location>
    </subcellularLocation>
</comment>
<dbReference type="OrthoDB" id="5419315at2759"/>
<dbReference type="GeneID" id="30963789"/>
<evidence type="ECO:0000256" key="1">
    <source>
        <dbReference type="ARBA" id="ARBA00004123"/>
    </source>
</evidence>
<evidence type="ECO:0000256" key="2">
    <source>
        <dbReference type="ARBA" id="ARBA00023242"/>
    </source>
</evidence>
<name>A0A1D2VS79_9ASCO</name>
<gene>
    <name evidence="3" type="ORF">ASCRUDRAFT_29960</name>
</gene>